<dbReference type="Gene3D" id="1.10.10.60">
    <property type="entry name" value="Homeodomain-like"/>
    <property type="match status" value="2"/>
</dbReference>
<proteinExistence type="predicted"/>
<dbReference type="Pfam" id="PF12833">
    <property type="entry name" value="HTH_18"/>
    <property type="match status" value="1"/>
</dbReference>
<dbReference type="PANTHER" id="PTHR43280">
    <property type="entry name" value="ARAC-FAMILY TRANSCRIPTIONAL REGULATOR"/>
    <property type="match status" value="1"/>
</dbReference>
<accession>A0ABU3R737</accession>
<feature type="domain" description="Fe/B12 periplasmic-binding" evidence="5">
    <location>
        <begin position="281"/>
        <end position="552"/>
    </location>
</feature>
<comment type="caution">
    <text evidence="6">The sequence shown here is derived from an EMBL/GenBank/DDBJ whole genome shotgun (WGS) entry which is preliminary data.</text>
</comment>
<evidence type="ECO:0000256" key="1">
    <source>
        <dbReference type="ARBA" id="ARBA00023015"/>
    </source>
</evidence>
<dbReference type="PROSITE" id="PS01124">
    <property type="entry name" value="HTH_ARAC_FAMILY_2"/>
    <property type="match status" value="1"/>
</dbReference>
<dbReference type="EMBL" id="JAWCUD010000001">
    <property type="protein sequence ID" value="MDU0200081.1"/>
    <property type="molecule type" value="Genomic_DNA"/>
</dbReference>
<dbReference type="InterPro" id="IPR002491">
    <property type="entry name" value="ABC_transptr_periplasmic_BD"/>
</dbReference>
<dbReference type="RefSeq" id="WP_315950377.1">
    <property type="nucleotide sequence ID" value="NZ_JAWCUD010000001.1"/>
</dbReference>
<dbReference type="SUPFAM" id="SSF46689">
    <property type="entry name" value="Homeodomain-like"/>
    <property type="match status" value="2"/>
</dbReference>
<protein>
    <submittedName>
        <fullName evidence="6">AraC family transcriptional regulator</fullName>
    </submittedName>
</protein>
<dbReference type="SUPFAM" id="SSF53807">
    <property type="entry name" value="Helical backbone' metal receptor"/>
    <property type="match status" value="1"/>
</dbReference>
<keyword evidence="2" id="KW-0238">DNA-binding</keyword>
<feature type="domain" description="HTH araC/xylS-type" evidence="4">
    <location>
        <begin position="179"/>
        <end position="277"/>
    </location>
</feature>
<dbReference type="InterPro" id="IPR018060">
    <property type="entry name" value="HTH_AraC"/>
</dbReference>
<evidence type="ECO:0000259" key="4">
    <source>
        <dbReference type="PROSITE" id="PS01124"/>
    </source>
</evidence>
<dbReference type="SMART" id="SM00342">
    <property type="entry name" value="HTH_ARAC"/>
    <property type="match status" value="1"/>
</dbReference>
<dbReference type="InterPro" id="IPR009057">
    <property type="entry name" value="Homeodomain-like_sf"/>
</dbReference>
<reference evidence="6 7" key="1">
    <citation type="submission" date="2023-10" db="EMBL/GenBank/DDBJ databases">
        <title>Paenibacillus strain PFR10 Genome sequencing and assembly.</title>
        <authorList>
            <person name="Kim I."/>
        </authorList>
    </citation>
    <scope>NUCLEOTIDE SEQUENCE [LARGE SCALE GENOMIC DNA]</scope>
    <source>
        <strain evidence="6 7">PFR10</strain>
    </source>
</reference>
<dbReference type="Pfam" id="PF01497">
    <property type="entry name" value="Peripla_BP_2"/>
    <property type="match status" value="1"/>
</dbReference>
<evidence type="ECO:0000256" key="2">
    <source>
        <dbReference type="ARBA" id="ARBA00023125"/>
    </source>
</evidence>
<dbReference type="PROSITE" id="PS00041">
    <property type="entry name" value="HTH_ARAC_FAMILY_1"/>
    <property type="match status" value="1"/>
</dbReference>
<keyword evidence="1" id="KW-0805">Transcription regulation</keyword>
<sequence>MVNNVNSEWAESHFPFYTADSIQSLYSTSNIPQYKLNENLTALIAIAGGKGVLRAKDDQTYELMEGSVILLPAFSEAALIANASFPLHAFKLLINTQDQARFLQEGAMSRKSEVTSGANMQFFPYEPGIFANMEELYIHRLPISETRHVQNQIKFHQILLQLLEHQAAKLTASEQPTMERSIAYLENHYSEKITREHLAAIAGVSVSHYSTLFKQHTGFSPNEYLSRLRVHRAKELLLNGSSTLREIALKVGYKDEFYLSRRFKKRTGASPSGFVQGTFQRVAVWLTPYASHLLLLELEPAVTISDSSEFVNTTELRPQTMMFIDTNSTSEQVKTDLLNANIELIIAAKEHLHQFGLNPEYLRVVAPIAEISWMEMGWKEHLRLIARSIQRSDRAETWLADFEKEEQAARSLIQQTAVAKEILTILVIKPGKLLIYGGRNVGYVMYQSLGLQPPARIEDEMRKLRDQFHSIPIELSELDEYAGSRLVVIVFPDDNGSIAHLEMVFNSSYWNKLSAVERNHVHYLDRDEWIPYNPVSIRLQLQRAIALFTGNQ</sequence>
<dbReference type="PROSITE" id="PS50983">
    <property type="entry name" value="FE_B12_PBP"/>
    <property type="match status" value="1"/>
</dbReference>
<evidence type="ECO:0000313" key="6">
    <source>
        <dbReference type="EMBL" id="MDU0200081.1"/>
    </source>
</evidence>
<gene>
    <name evidence="6" type="ORF">RQP52_03215</name>
</gene>
<dbReference type="Gene3D" id="3.40.50.1980">
    <property type="entry name" value="Nitrogenase molybdenum iron protein domain"/>
    <property type="match status" value="1"/>
</dbReference>
<evidence type="ECO:0000259" key="5">
    <source>
        <dbReference type="PROSITE" id="PS50983"/>
    </source>
</evidence>
<organism evidence="6 7">
    <name type="scientific">Paenibacillus violae</name>
    <dbReference type="NCBI Taxonomy" id="3077234"/>
    <lineage>
        <taxon>Bacteria</taxon>
        <taxon>Bacillati</taxon>
        <taxon>Bacillota</taxon>
        <taxon>Bacilli</taxon>
        <taxon>Bacillales</taxon>
        <taxon>Paenibacillaceae</taxon>
        <taxon>Paenibacillus</taxon>
    </lineage>
</organism>
<dbReference type="PANTHER" id="PTHR43280:SF28">
    <property type="entry name" value="HTH-TYPE TRANSCRIPTIONAL ACTIVATOR RHAS"/>
    <property type="match status" value="1"/>
</dbReference>
<evidence type="ECO:0000313" key="7">
    <source>
        <dbReference type="Proteomes" id="UP001260980"/>
    </source>
</evidence>
<dbReference type="InterPro" id="IPR018062">
    <property type="entry name" value="HTH_AraC-typ_CS"/>
</dbReference>
<dbReference type="Proteomes" id="UP001260980">
    <property type="component" value="Unassembled WGS sequence"/>
</dbReference>
<evidence type="ECO:0000256" key="3">
    <source>
        <dbReference type="ARBA" id="ARBA00023163"/>
    </source>
</evidence>
<name>A0ABU3R737_9BACL</name>
<keyword evidence="7" id="KW-1185">Reference proteome</keyword>
<keyword evidence="3" id="KW-0804">Transcription</keyword>